<name>A0A6I3M7Z3_9MICO</name>
<dbReference type="AlphaFoldDB" id="A0A6I3M7Z3"/>
<evidence type="ECO:0000256" key="1">
    <source>
        <dbReference type="SAM" id="Phobius"/>
    </source>
</evidence>
<protein>
    <submittedName>
        <fullName evidence="2">Uncharacterized protein</fullName>
    </submittedName>
</protein>
<evidence type="ECO:0000313" key="3">
    <source>
        <dbReference type="Proteomes" id="UP000433071"/>
    </source>
</evidence>
<dbReference type="RefSeq" id="WP_155051295.1">
    <property type="nucleotide sequence ID" value="NZ_BAAAIB010000013.1"/>
</dbReference>
<keyword evidence="1" id="KW-0812">Transmembrane</keyword>
<keyword evidence="1" id="KW-0472">Membrane</keyword>
<keyword evidence="1" id="KW-1133">Transmembrane helix</keyword>
<dbReference type="EMBL" id="WMLB01000019">
    <property type="protein sequence ID" value="MTH68232.1"/>
    <property type="molecule type" value="Genomic_DNA"/>
</dbReference>
<comment type="caution">
    <text evidence="2">The sequence shown here is derived from an EMBL/GenBank/DDBJ whole genome shotgun (WGS) entry which is preliminary data.</text>
</comment>
<sequence>MPPTPSPSPLQVGATDLTPWIALAGTIFASLLALAGVIVLFWLQRNAVRKGERQRAQDEAFERLSAIFARAAEAASSGDVPKLTAVVNVFVMRVSEAIWYIDTSDEYVADWIVERVQRLSRALIDEPDLTKRGDILKSAHRDLTVVLRHWRYGTIPTRNFSEWVKHLD</sequence>
<reference evidence="2 3" key="1">
    <citation type="submission" date="2019-11" db="EMBL/GenBank/DDBJ databases">
        <title>Agromyces kandeliae sp. nov., isolated from mangrove soil.</title>
        <authorList>
            <person name="Wang R."/>
        </authorList>
    </citation>
    <scope>NUCLEOTIDE SEQUENCE [LARGE SCALE GENOMIC DNA]</scope>
    <source>
        <strain evidence="2 3">JCM 11433</strain>
    </source>
</reference>
<proteinExistence type="predicted"/>
<evidence type="ECO:0000313" key="2">
    <source>
        <dbReference type="EMBL" id="MTH68232.1"/>
    </source>
</evidence>
<dbReference type="Proteomes" id="UP000433071">
    <property type="component" value="Unassembled WGS sequence"/>
</dbReference>
<organism evidence="2 3">
    <name type="scientific">Agromyces bracchium</name>
    <dbReference type="NCBI Taxonomy" id="88376"/>
    <lineage>
        <taxon>Bacteria</taxon>
        <taxon>Bacillati</taxon>
        <taxon>Actinomycetota</taxon>
        <taxon>Actinomycetes</taxon>
        <taxon>Micrococcales</taxon>
        <taxon>Microbacteriaceae</taxon>
        <taxon>Agromyces</taxon>
    </lineage>
</organism>
<gene>
    <name evidence="2" type="ORF">GJ743_07605</name>
</gene>
<accession>A0A6I3M7Z3</accession>
<feature type="transmembrane region" description="Helical" evidence="1">
    <location>
        <begin position="20"/>
        <end position="43"/>
    </location>
</feature>
<keyword evidence="3" id="KW-1185">Reference proteome</keyword>